<sequence>ACALQPSDFHTSHAKDLESGLAWRQINQLYQYFFKCVRGRTRRDMTAMGCVARKDGAPLLRRRVVSTAALYFRWFYADDGFAGADPRALSLAALFLASKVEEMPVHAKGLMHTATTLGSSGRWHAPAALAAVLAAEAQLVAKVNVALLVFDPIPSLLEGLTAAGLQANQAVTRTAWWGVEALLNDSYLSRCHLLHPPHTIALACIVLAAGAHGIDIEEWVAGLQADHAQVYEVGRSLLGTLAECSATITPDTCLRYLALLRLPVSP</sequence>
<evidence type="ECO:0008006" key="3">
    <source>
        <dbReference type="Google" id="ProtNLM"/>
    </source>
</evidence>
<dbReference type="EMBL" id="QOKY01000142">
    <property type="protein sequence ID" value="RMZ56555.1"/>
    <property type="molecule type" value="Genomic_DNA"/>
</dbReference>
<dbReference type="Proteomes" id="UP000279271">
    <property type="component" value="Unassembled WGS sequence"/>
</dbReference>
<dbReference type="GO" id="GO:0006357">
    <property type="term" value="P:regulation of transcription by RNA polymerase II"/>
    <property type="evidence" value="ECO:0007669"/>
    <property type="project" value="InterPro"/>
</dbReference>
<evidence type="ECO:0000313" key="2">
    <source>
        <dbReference type="Proteomes" id="UP000279271"/>
    </source>
</evidence>
<proteinExistence type="predicted"/>
<accession>A0A3M7L3G7</accession>
<gene>
    <name evidence="1" type="ORF">APUTEX25_001402</name>
</gene>
<name>A0A3M7L3G7_AUXPR</name>
<protein>
    <recommendedName>
        <fullName evidence="3">Cyclin N-terminal domain-containing protein</fullName>
    </recommendedName>
</protein>
<dbReference type="SUPFAM" id="SSF47954">
    <property type="entry name" value="Cyclin-like"/>
    <property type="match status" value="2"/>
</dbReference>
<feature type="non-terminal residue" evidence="1">
    <location>
        <position position="1"/>
    </location>
</feature>
<dbReference type="InterPro" id="IPR043198">
    <property type="entry name" value="Cyclin/Ssn8"/>
</dbReference>
<dbReference type="PANTHER" id="PTHR10026">
    <property type="entry name" value="CYCLIN"/>
    <property type="match status" value="1"/>
</dbReference>
<dbReference type="GO" id="GO:0016538">
    <property type="term" value="F:cyclin-dependent protein serine/threonine kinase regulator activity"/>
    <property type="evidence" value="ECO:0007669"/>
    <property type="project" value="InterPro"/>
</dbReference>
<dbReference type="AlphaFoldDB" id="A0A3M7L3G7"/>
<organism evidence="1 2">
    <name type="scientific">Auxenochlorella protothecoides</name>
    <name type="common">Green microalga</name>
    <name type="synonym">Chlorella protothecoides</name>
    <dbReference type="NCBI Taxonomy" id="3075"/>
    <lineage>
        <taxon>Eukaryota</taxon>
        <taxon>Viridiplantae</taxon>
        <taxon>Chlorophyta</taxon>
        <taxon>core chlorophytes</taxon>
        <taxon>Trebouxiophyceae</taxon>
        <taxon>Chlorellales</taxon>
        <taxon>Chlorellaceae</taxon>
        <taxon>Auxenochlorella</taxon>
    </lineage>
</organism>
<dbReference type="Gene3D" id="1.10.472.10">
    <property type="entry name" value="Cyclin-like"/>
    <property type="match status" value="2"/>
</dbReference>
<reference evidence="2" key="1">
    <citation type="journal article" date="2018" name="Algal Res.">
        <title>Characterization of plant carbon substrate utilization by Auxenochlorella protothecoides.</title>
        <authorList>
            <person name="Vogler B.W."/>
            <person name="Starkenburg S.R."/>
            <person name="Sudasinghe N."/>
            <person name="Schambach J.Y."/>
            <person name="Rollin J.A."/>
            <person name="Pattathil S."/>
            <person name="Barry A.N."/>
        </authorList>
    </citation>
    <scope>NUCLEOTIDE SEQUENCE [LARGE SCALE GENOMIC DNA]</scope>
    <source>
        <strain evidence="2">UTEX 25</strain>
    </source>
</reference>
<dbReference type="InterPro" id="IPR036915">
    <property type="entry name" value="Cyclin-like_sf"/>
</dbReference>
<comment type="caution">
    <text evidence="1">The sequence shown here is derived from an EMBL/GenBank/DDBJ whole genome shotgun (WGS) entry which is preliminary data.</text>
</comment>
<evidence type="ECO:0000313" key="1">
    <source>
        <dbReference type="EMBL" id="RMZ56555.1"/>
    </source>
</evidence>